<reference evidence="1" key="1">
    <citation type="submission" date="2020-01" db="EMBL/GenBank/DDBJ databases">
        <authorList>
            <person name="Zhou D."/>
        </authorList>
    </citation>
    <scope>NUCLEOTIDE SEQUENCE</scope>
    <source>
        <strain evidence="1">201330</strain>
        <plasmid evidence="1">p201330-IMP</plasmid>
    </source>
</reference>
<organism evidence="1">
    <name type="scientific">Pseudomonas aeruginosa</name>
    <dbReference type="NCBI Taxonomy" id="287"/>
    <lineage>
        <taxon>Bacteria</taxon>
        <taxon>Pseudomonadati</taxon>
        <taxon>Pseudomonadota</taxon>
        <taxon>Gammaproteobacteria</taxon>
        <taxon>Pseudomonadales</taxon>
        <taxon>Pseudomonadaceae</taxon>
        <taxon>Pseudomonas</taxon>
    </lineage>
</organism>
<evidence type="ECO:0000313" key="1">
    <source>
        <dbReference type="EMBL" id="QIZ23328.1"/>
    </source>
</evidence>
<sequence>MNRLRVLKQRAARGKAGVCRNPDGWYAAHGRGWGDCHGPVSRREAIQLAARWGMPTKAVKIVVTTD</sequence>
<geneLocation type="plasmid" evidence="1">
    <name>p201330-IMP</name>
</geneLocation>
<keyword evidence="1" id="KW-0614">Plasmid</keyword>
<protein>
    <submittedName>
        <fullName evidence="1">Uncharacterized protein</fullName>
    </submittedName>
</protein>
<dbReference type="RefSeq" id="WP_023118085.1">
    <property type="nucleotide sequence ID" value="NZ_MN961671.1"/>
</dbReference>
<dbReference type="EMBL" id="MN961671">
    <property type="protein sequence ID" value="QIZ23328.1"/>
    <property type="molecule type" value="Genomic_DNA"/>
</dbReference>
<name>A0A6H1Q8M5_PSEAI</name>
<proteinExistence type="predicted"/>
<accession>A0A6H1Q8M5</accession>
<dbReference type="AlphaFoldDB" id="A0A6H1Q8M5"/>